<evidence type="ECO:0000256" key="6">
    <source>
        <dbReference type="SAM" id="MobiDB-lite"/>
    </source>
</evidence>
<dbReference type="AlphaFoldDB" id="A0A4Y1RQY3"/>
<keyword evidence="3" id="KW-0238">DNA-binding</keyword>
<keyword evidence="2" id="KW-0805">Transcription regulation</keyword>
<organism evidence="8">
    <name type="scientific">Prunus dulcis</name>
    <name type="common">Almond</name>
    <name type="synonym">Amygdalus dulcis</name>
    <dbReference type="NCBI Taxonomy" id="3755"/>
    <lineage>
        <taxon>Eukaryota</taxon>
        <taxon>Viridiplantae</taxon>
        <taxon>Streptophyta</taxon>
        <taxon>Embryophyta</taxon>
        <taxon>Tracheophyta</taxon>
        <taxon>Spermatophyta</taxon>
        <taxon>Magnoliopsida</taxon>
        <taxon>eudicotyledons</taxon>
        <taxon>Gunneridae</taxon>
        <taxon>Pentapetalae</taxon>
        <taxon>rosids</taxon>
        <taxon>fabids</taxon>
        <taxon>Rosales</taxon>
        <taxon>Rosaceae</taxon>
        <taxon>Amygdaloideae</taxon>
        <taxon>Amygdaleae</taxon>
        <taxon>Prunus</taxon>
    </lineage>
</organism>
<dbReference type="SMART" id="SM01019">
    <property type="entry name" value="B3"/>
    <property type="match status" value="1"/>
</dbReference>
<proteinExistence type="predicted"/>
<feature type="compositionally biased region" description="Basic and acidic residues" evidence="6">
    <location>
        <begin position="58"/>
        <end position="69"/>
    </location>
</feature>
<feature type="region of interest" description="Disordered" evidence="6">
    <location>
        <begin position="1"/>
        <end position="69"/>
    </location>
</feature>
<feature type="compositionally biased region" description="Acidic residues" evidence="6">
    <location>
        <begin position="241"/>
        <end position="254"/>
    </location>
</feature>
<dbReference type="CDD" id="cd10017">
    <property type="entry name" value="B3_DNA"/>
    <property type="match status" value="1"/>
</dbReference>
<dbReference type="InterPro" id="IPR044837">
    <property type="entry name" value="REM16-like"/>
</dbReference>
<evidence type="ECO:0000256" key="4">
    <source>
        <dbReference type="ARBA" id="ARBA00023163"/>
    </source>
</evidence>
<dbReference type="PROSITE" id="PS50863">
    <property type="entry name" value="B3"/>
    <property type="match status" value="1"/>
</dbReference>
<dbReference type="PANTHER" id="PTHR31391:SF135">
    <property type="entry name" value="B3 DOMAIN-CONTAINING PROTEIN OS01G0234100-LIKE ISOFORM X1"/>
    <property type="match status" value="1"/>
</dbReference>
<keyword evidence="5" id="KW-0539">Nucleus</keyword>
<accession>A0A4Y1RQY3</accession>
<evidence type="ECO:0000256" key="3">
    <source>
        <dbReference type="ARBA" id="ARBA00023125"/>
    </source>
</evidence>
<feature type="compositionally biased region" description="Low complexity" evidence="6">
    <location>
        <begin position="39"/>
        <end position="51"/>
    </location>
</feature>
<comment type="subcellular location">
    <subcellularLocation>
        <location evidence="1">Nucleus</location>
    </subcellularLocation>
</comment>
<gene>
    <name evidence="8" type="ORF">Prudu_017733</name>
</gene>
<reference evidence="8" key="1">
    <citation type="journal article" date="2019" name="Science">
        <title>Mutation of a bHLH transcription factor allowed almond domestication.</title>
        <authorList>
            <person name="Sanchez-Perez R."/>
            <person name="Pavan S."/>
            <person name="Mazzeo R."/>
            <person name="Moldovan C."/>
            <person name="Aiese Cigliano R."/>
            <person name="Del Cueto J."/>
            <person name="Ricciardi F."/>
            <person name="Lotti C."/>
            <person name="Ricciardi L."/>
            <person name="Dicenta F."/>
            <person name="Lopez-Marques R.L."/>
            <person name="Lindberg Moller B."/>
        </authorList>
    </citation>
    <scope>NUCLEOTIDE SEQUENCE</scope>
</reference>
<evidence type="ECO:0000313" key="8">
    <source>
        <dbReference type="EMBL" id="BBH06163.1"/>
    </source>
</evidence>
<dbReference type="GO" id="GO:0005634">
    <property type="term" value="C:nucleus"/>
    <property type="evidence" value="ECO:0007669"/>
    <property type="project" value="UniProtKB-SubCell"/>
</dbReference>
<dbReference type="SUPFAM" id="SSF101936">
    <property type="entry name" value="DNA-binding pseudobarrel domain"/>
    <property type="match status" value="1"/>
</dbReference>
<name>A0A4Y1RQY3_PRUDU</name>
<evidence type="ECO:0000259" key="7">
    <source>
        <dbReference type="PROSITE" id="PS50863"/>
    </source>
</evidence>
<sequence>METQLHQGKEEKPPQTPSSKEEGHPTPSQLSKPRPRPKPNTNPKPSLLNPAKLKKPNKPNEKEVEHSMPMKELSNIQIKNMLGQAGKSPALSNTQYEYPVDGSPSRGQAKSSAVIQAQEVRSKLEPRFPSFVKSLGLPSLFCKSHLPDKDITMTLEDESGRQCQLKYIAYKTGLSAGWRQFAASHNLIEGDVLVFQLVEPTKFKVYIIRSNDLTEVDGGLGLLNLDKAQKKKKIGLQPVEQSEDDSEEVDSEVLEESKSPDTALQFEDIQSFENFSILVNGLLVDSELPEDVRRKYYKLCCSQNAFLHENVVEA</sequence>
<protein>
    <submittedName>
        <fullName evidence="8">AP2/B3-like transcriptional factor family protein</fullName>
    </submittedName>
</protein>
<dbReference type="InterPro" id="IPR015300">
    <property type="entry name" value="DNA-bd_pseudobarrel_sf"/>
</dbReference>
<dbReference type="GO" id="GO:0003677">
    <property type="term" value="F:DNA binding"/>
    <property type="evidence" value="ECO:0007669"/>
    <property type="project" value="UniProtKB-KW"/>
</dbReference>
<evidence type="ECO:0000256" key="1">
    <source>
        <dbReference type="ARBA" id="ARBA00004123"/>
    </source>
</evidence>
<evidence type="ECO:0000256" key="5">
    <source>
        <dbReference type="ARBA" id="ARBA00023242"/>
    </source>
</evidence>
<feature type="region of interest" description="Disordered" evidence="6">
    <location>
        <begin position="86"/>
        <end position="114"/>
    </location>
</feature>
<dbReference type="Pfam" id="PF02362">
    <property type="entry name" value="B3"/>
    <property type="match status" value="1"/>
</dbReference>
<keyword evidence="4" id="KW-0804">Transcription</keyword>
<feature type="domain" description="TF-B3" evidence="7">
    <location>
        <begin position="120"/>
        <end position="211"/>
    </location>
</feature>
<dbReference type="EMBL" id="AP019302">
    <property type="protein sequence ID" value="BBH06163.1"/>
    <property type="molecule type" value="Genomic_DNA"/>
</dbReference>
<evidence type="ECO:0000256" key="2">
    <source>
        <dbReference type="ARBA" id="ARBA00023015"/>
    </source>
</evidence>
<feature type="compositionally biased region" description="Basic and acidic residues" evidence="6">
    <location>
        <begin position="7"/>
        <end position="24"/>
    </location>
</feature>
<feature type="region of interest" description="Disordered" evidence="6">
    <location>
        <begin position="236"/>
        <end position="260"/>
    </location>
</feature>
<feature type="compositionally biased region" description="Polar residues" evidence="6">
    <location>
        <begin position="105"/>
        <end position="114"/>
    </location>
</feature>
<dbReference type="PANTHER" id="PTHR31391">
    <property type="entry name" value="B3 DOMAIN-CONTAINING PROTEIN OS11G0197600-RELATED"/>
    <property type="match status" value="1"/>
</dbReference>
<dbReference type="InterPro" id="IPR003340">
    <property type="entry name" value="B3_DNA-bd"/>
</dbReference>
<dbReference type="Gene3D" id="2.40.330.10">
    <property type="entry name" value="DNA-binding pseudobarrel domain"/>
    <property type="match status" value="1"/>
</dbReference>